<accession>A0A563EVM6</accession>
<dbReference type="RefSeq" id="WP_146351361.1">
    <property type="nucleotide sequence ID" value="NZ_VOBR01000007.1"/>
</dbReference>
<comment type="caution">
    <text evidence="1">The sequence shown here is derived from an EMBL/GenBank/DDBJ whole genome shotgun (WGS) entry which is preliminary data.</text>
</comment>
<reference evidence="1 2" key="1">
    <citation type="submission" date="2019-07" db="EMBL/GenBank/DDBJ databases">
        <title>Lentzea xizangensis sp. nov., isolated from Qinghai-Tibetan Plateau Soils.</title>
        <authorList>
            <person name="Huang J."/>
        </authorList>
    </citation>
    <scope>NUCLEOTIDE SEQUENCE [LARGE SCALE GENOMIC DNA]</scope>
    <source>
        <strain evidence="1 2">FXJ1.1311</strain>
    </source>
</reference>
<sequence>MIKIDYTLHCDDGEIQYEEKRSEHVPRVGELVTFDFDHSYQVVDVLWHLVGADGHHVTVTACELNWHKNIDKILTAWHVQNAER</sequence>
<organism evidence="1 2">
    <name type="scientific">Lentzea tibetensis</name>
    <dbReference type="NCBI Taxonomy" id="2591470"/>
    <lineage>
        <taxon>Bacteria</taxon>
        <taxon>Bacillati</taxon>
        <taxon>Actinomycetota</taxon>
        <taxon>Actinomycetes</taxon>
        <taxon>Pseudonocardiales</taxon>
        <taxon>Pseudonocardiaceae</taxon>
        <taxon>Lentzea</taxon>
    </lineage>
</organism>
<keyword evidence="2" id="KW-1185">Reference proteome</keyword>
<evidence type="ECO:0000313" key="1">
    <source>
        <dbReference type="EMBL" id="TWP51729.1"/>
    </source>
</evidence>
<dbReference type="Proteomes" id="UP000316639">
    <property type="component" value="Unassembled WGS sequence"/>
</dbReference>
<dbReference type="EMBL" id="VOBR01000007">
    <property type="protein sequence ID" value="TWP51729.1"/>
    <property type="molecule type" value="Genomic_DNA"/>
</dbReference>
<dbReference type="OrthoDB" id="9887572at2"/>
<dbReference type="AlphaFoldDB" id="A0A563EVM6"/>
<proteinExistence type="predicted"/>
<evidence type="ECO:0000313" key="2">
    <source>
        <dbReference type="Proteomes" id="UP000316639"/>
    </source>
</evidence>
<name>A0A563EVM6_9PSEU</name>
<gene>
    <name evidence="1" type="ORF">FKR81_12740</name>
</gene>
<protein>
    <submittedName>
        <fullName evidence="1">Uncharacterized protein</fullName>
    </submittedName>
</protein>